<dbReference type="AlphaFoldDB" id="A0A9D9H2D3"/>
<dbReference type="SUPFAM" id="SSF53850">
    <property type="entry name" value="Periplasmic binding protein-like II"/>
    <property type="match status" value="1"/>
</dbReference>
<dbReference type="EMBL" id="JADIMT010000069">
    <property type="protein sequence ID" value="MBO8436535.1"/>
    <property type="molecule type" value="Genomic_DNA"/>
</dbReference>
<accession>A0A9D9H2D3</accession>
<evidence type="ECO:0000313" key="2">
    <source>
        <dbReference type="Proteomes" id="UP000823615"/>
    </source>
</evidence>
<dbReference type="PROSITE" id="PS51257">
    <property type="entry name" value="PROKAR_LIPOPROTEIN"/>
    <property type="match status" value="1"/>
</dbReference>
<protein>
    <submittedName>
        <fullName evidence="1">Extracellular solute-binding protein</fullName>
    </submittedName>
</protein>
<sequence>MLVLKGRGMSMKKRRARGIVSVIMLSCCMLVASCSTIVVPESDDERALPDSPVIEVDEYYDPAQPVIIDIPYQAIAVDEEEHDESDTPALSSPFPGSGLLGSIDVAESTEEVMTIRISLWESGERRAKLEDAFALYESMNPNVDIIAEFIDYPGYWGNISADIGGGRFSDIIEMDSDHISQYSQKSLIVPLSGYITGFSGYGIMLGYSIPVMVFDRAIINGLGITLPEVFTLDALREIGSVVYDKLGIKTATSLGMDLLEALLRWYGKDVYSEILSGDIDYISQYFSIVKEIKSYPFFTSDESESTWNRFVTSADIKDEDGIVQLGNGTVEAEALFSVTTAADYPEQAVALLAWLASSSDLTALFRLSFGYPAYRSISSLTLDWDENKQLMYFEAAADDVQEFLPPAGNSEIALLLHEYSAKVINGMDADEAASQFSAKARDILIRAGGGTEL</sequence>
<gene>
    <name evidence="1" type="ORF">IAA97_06110</name>
</gene>
<reference evidence="1" key="2">
    <citation type="journal article" date="2021" name="PeerJ">
        <title>Extensive microbial diversity within the chicken gut microbiome revealed by metagenomics and culture.</title>
        <authorList>
            <person name="Gilroy R."/>
            <person name="Ravi A."/>
            <person name="Getino M."/>
            <person name="Pursley I."/>
            <person name="Horton D.L."/>
            <person name="Alikhan N.F."/>
            <person name="Baker D."/>
            <person name="Gharbi K."/>
            <person name="Hall N."/>
            <person name="Watson M."/>
            <person name="Adriaenssens E.M."/>
            <person name="Foster-Nyarko E."/>
            <person name="Jarju S."/>
            <person name="Secka A."/>
            <person name="Antonio M."/>
            <person name="Oren A."/>
            <person name="Chaudhuri R.R."/>
            <person name="La Ragione R."/>
            <person name="Hildebrand F."/>
            <person name="Pallen M.J."/>
        </authorList>
    </citation>
    <scope>NUCLEOTIDE SEQUENCE</scope>
    <source>
        <strain evidence="1">7293</strain>
    </source>
</reference>
<proteinExistence type="predicted"/>
<organism evidence="1 2">
    <name type="scientific">Candidatus Ornithospirochaeta stercoripullorum</name>
    <dbReference type="NCBI Taxonomy" id="2840899"/>
    <lineage>
        <taxon>Bacteria</taxon>
        <taxon>Pseudomonadati</taxon>
        <taxon>Spirochaetota</taxon>
        <taxon>Spirochaetia</taxon>
        <taxon>Spirochaetales</taxon>
        <taxon>Spirochaetaceae</taxon>
        <taxon>Spirochaetaceae incertae sedis</taxon>
        <taxon>Candidatus Ornithospirochaeta</taxon>
    </lineage>
</organism>
<reference evidence="1" key="1">
    <citation type="submission" date="2020-10" db="EMBL/GenBank/DDBJ databases">
        <authorList>
            <person name="Gilroy R."/>
        </authorList>
    </citation>
    <scope>NUCLEOTIDE SEQUENCE</scope>
    <source>
        <strain evidence="1">7293</strain>
    </source>
</reference>
<dbReference type="Gene3D" id="3.40.190.10">
    <property type="entry name" value="Periplasmic binding protein-like II"/>
    <property type="match status" value="4"/>
</dbReference>
<name>A0A9D9H2D3_9SPIO</name>
<comment type="caution">
    <text evidence="1">The sequence shown here is derived from an EMBL/GenBank/DDBJ whole genome shotgun (WGS) entry which is preliminary data.</text>
</comment>
<dbReference type="Proteomes" id="UP000823615">
    <property type="component" value="Unassembled WGS sequence"/>
</dbReference>
<evidence type="ECO:0000313" key="1">
    <source>
        <dbReference type="EMBL" id="MBO8436535.1"/>
    </source>
</evidence>